<dbReference type="EMBL" id="OR613467">
    <property type="protein sequence ID" value="WNT44345.1"/>
    <property type="molecule type" value="Genomic_DNA"/>
</dbReference>
<evidence type="ECO:0000313" key="2">
    <source>
        <dbReference type="EMBL" id="WNT44345.1"/>
    </source>
</evidence>
<gene>
    <name evidence="2" type="primary">27</name>
    <name evidence="2" type="ORF">SEA_MABODAMACA_27</name>
</gene>
<keyword evidence="2" id="KW-0269">Exonuclease</keyword>
<reference evidence="2 3" key="1">
    <citation type="submission" date="2023-09" db="EMBL/GenBank/DDBJ databases">
        <authorList>
            <person name="Astacio K.C."/>
            <person name="Barreto J.C."/>
            <person name="Colon C.A."/>
            <person name="Dejesus A.I."/>
            <person name="Gragirenes D.A."/>
            <person name="Navarro A."/>
            <person name="Negron R.A."/>
            <person name="Nunez P.S."/>
            <person name="Ortiz C.A."/>
            <person name="Ortiz A.Y."/>
            <person name="Roman V.A."/>
            <person name="Sanchez M.A."/>
            <person name="Serrano K.M."/>
            <person name="Klyczek K."/>
            <person name="Ko C."/>
            <person name="Russell D.A."/>
            <person name="Jacobs-Sera D."/>
            <person name="Hatfull G.F."/>
        </authorList>
    </citation>
    <scope>NUCLEOTIDE SEQUENCE [LARGE SCALE GENOMIC DNA]</scope>
</reference>
<name>A0AA96NEE0_9CAUD</name>
<protein>
    <submittedName>
        <fullName evidence="2">Exonuclease</fullName>
    </submittedName>
</protein>
<organism evidence="2 3">
    <name type="scientific">Microbacterium phage Mabodamaca</name>
    <dbReference type="NCBI Taxonomy" id="3078574"/>
    <lineage>
        <taxon>Viruses</taxon>
        <taxon>Duplodnaviria</taxon>
        <taxon>Heunggongvirae</taxon>
        <taxon>Uroviricota</taxon>
        <taxon>Caudoviricetes</taxon>
        <taxon>Casidaviridae</taxon>
        <taxon>Mabodamacavirus</taxon>
        <taxon>Mabodamacavirus mabodamaca</taxon>
    </lineage>
</organism>
<feature type="region of interest" description="Disordered" evidence="1">
    <location>
        <begin position="253"/>
        <end position="277"/>
    </location>
</feature>
<proteinExistence type="predicted"/>
<dbReference type="Proteomes" id="UP001305869">
    <property type="component" value="Segment"/>
</dbReference>
<evidence type="ECO:0000256" key="1">
    <source>
        <dbReference type="SAM" id="MobiDB-lite"/>
    </source>
</evidence>
<dbReference type="GO" id="GO:0004527">
    <property type="term" value="F:exonuclease activity"/>
    <property type="evidence" value="ECO:0007669"/>
    <property type="project" value="UniProtKB-KW"/>
</dbReference>
<evidence type="ECO:0000313" key="3">
    <source>
        <dbReference type="Proteomes" id="UP001305869"/>
    </source>
</evidence>
<keyword evidence="2" id="KW-0378">Hydrolase</keyword>
<keyword evidence="2" id="KW-0540">Nuclease</keyword>
<sequence length="277" mass="31170">MTTPKVNTIKRGGSRFYVNPDSQEKYPGVTSVLKNIDKSFLTYWAAKMVAEEAVNNLDVLSEYMRRSPEAAIDMLKRAPQRNTKAAADTGTAAHDIFERMARGENVQAKYLHEDLQPFAYHFAEFLDTCQPEYLAMEETVWDDEHKYAGSFDALAKIDGQTIWLDNKTTRSGIHAEVGLQLAAYRYAKHILRPDGSRVPNKPGDGAAVLHIRPEGWHLTPVRADEEMFEMFLHLREVFEWDVLKNTVVSTPVASGPDGASLTSRKRAPRAKTGSTLR</sequence>
<keyword evidence="3" id="KW-1185">Reference proteome</keyword>
<accession>A0AA96NEE0</accession>